<evidence type="ECO:0000313" key="6">
    <source>
        <dbReference type="EMBL" id="PSL23127.1"/>
    </source>
</evidence>
<comment type="similarity">
    <text evidence="1">Belongs to the sigma-70 factor family. ECF subfamily.</text>
</comment>
<keyword evidence="3" id="KW-0731">Sigma factor</keyword>
<dbReference type="SUPFAM" id="SSF88946">
    <property type="entry name" value="Sigma2 domain of RNA polymerase sigma factors"/>
    <property type="match status" value="1"/>
</dbReference>
<dbReference type="Gene3D" id="1.10.1740.10">
    <property type="match status" value="1"/>
</dbReference>
<dbReference type="NCBIfam" id="TIGR02937">
    <property type="entry name" value="sigma70-ECF"/>
    <property type="match status" value="1"/>
</dbReference>
<dbReference type="InterPro" id="IPR013325">
    <property type="entry name" value="RNA_pol_sigma_r2"/>
</dbReference>
<gene>
    <name evidence="6" type="ORF">CLV60_1174</name>
</gene>
<dbReference type="InterPro" id="IPR036388">
    <property type="entry name" value="WH-like_DNA-bd_sf"/>
</dbReference>
<name>A0A2P8FN22_9BACT</name>
<evidence type="ECO:0000259" key="5">
    <source>
        <dbReference type="Pfam" id="PF08281"/>
    </source>
</evidence>
<dbReference type="InterPro" id="IPR014284">
    <property type="entry name" value="RNA_pol_sigma-70_dom"/>
</dbReference>
<dbReference type="PANTHER" id="PTHR43133:SF46">
    <property type="entry name" value="RNA POLYMERASE SIGMA-70 FACTOR ECF SUBFAMILY"/>
    <property type="match status" value="1"/>
</dbReference>
<dbReference type="OrthoDB" id="9150024at2"/>
<dbReference type="PANTHER" id="PTHR43133">
    <property type="entry name" value="RNA POLYMERASE ECF-TYPE SIGMA FACTO"/>
    <property type="match status" value="1"/>
</dbReference>
<dbReference type="Gene3D" id="1.10.10.10">
    <property type="entry name" value="Winged helix-like DNA-binding domain superfamily/Winged helix DNA-binding domain"/>
    <property type="match status" value="1"/>
</dbReference>
<organism evidence="6 7">
    <name type="scientific">Dyadobacter jiangsuensis</name>
    <dbReference type="NCBI Taxonomy" id="1591085"/>
    <lineage>
        <taxon>Bacteria</taxon>
        <taxon>Pseudomonadati</taxon>
        <taxon>Bacteroidota</taxon>
        <taxon>Cytophagia</taxon>
        <taxon>Cytophagales</taxon>
        <taxon>Spirosomataceae</taxon>
        <taxon>Dyadobacter</taxon>
    </lineage>
</organism>
<keyword evidence="2" id="KW-0805">Transcription regulation</keyword>
<reference evidence="6 7" key="1">
    <citation type="submission" date="2018-03" db="EMBL/GenBank/DDBJ databases">
        <title>Genomic Encyclopedia of Archaeal and Bacterial Type Strains, Phase II (KMG-II): from individual species to whole genera.</title>
        <authorList>
            <person name="Goeker M."/>
        </authorList>
    </citation>
    <scope>NUCLEOTIDE SEQUENCE [LARGE SCALE GENOMIC DNA]</scope>
    <source>
        <strain evidence="6 7">DSM 29057</strain>
    </source>
</reference>
<evidence type="ECO:0000256" key="2">
    <source>
        <dbReference type="ARBA" id="ARBA00023015"/>
    </source>
</evidence>
<dbReference type="InterPro" id="IPR013324">
    <property type="entry name" value="RNA_pol_sigma_r3/r4-like"/>
</dbReference>
<dbReference type="GO" id="GO:0006352">
    <property type="term" value="P:DNA-templated transcription initiation"/>
    <property type="evidence" value="ECO:0007669"/>
    <property type="project" value="InterPro"/>
</dbReference>
<keyword evidence="7" id="KW-1185">Reference proteome</keyword>
<protein>
    <submittedName>
        <fullName evidence="6">RNA polymerase sigma factor (Sigma-70 family)</fullName>
    </submittedName>
</protein>
<evidence type="ECO:0000313" key="7">
    <source>
        <dbReference type="Proteomes" id="UP000241964"/>
    </source>
</evidence>
<dbReference type="Pfam" id="PF08281">
    <property type="entry name" value="Sigma70_r4_2"/>
    <property type="match status" value="1"/>
</dbReference>
<evidence type="ECO:0000256" key="4">
    <source>
        <dbReference type="ARBA" id="ARBA00023163"/>
    </source>
</evidence>
<dbReference type="GO" id="GO:0016987">
    <property type="term" value="F:sigma factor activity"/>
    <property type="evidence" value="ECO:0007669"/>
    <property type="project" value="UniProtKB-KW"/>
</dbReference>
<dbReference type="SUPFAM" id="SSF88659">
    <property type="entry name" value="Sigma3 and sigma4 domains of RNA polymerase sigma factors"/>
    <property type="match status" value="1"/>
</dbReference>
<evidence type="ECO:0000256" key="1">
    <source>
        <dbReference type="ARBA" id="ARBA00010641"/>
    </source>
</evidence>
<comment type="caution">
    <text evidence="6">The sequence shown here is derived from an EMBL/GenBank/DDBJ whole genome shotgun (WGS) entry which is preliminary data.</text>
</comment>
<dbReference type="Proteomes" id="UP000241964">
    <property type="component" value="Unassembled WGS sequence"/>
</dbReference>
<feature type="domain" description="RNA polymerase sigma factor 70 region 4 type 2" evidence="5">
    <location>
        <begin position="154"/>
        <end position="204"/>
    </location>
</feature>
<accession>A0A2P8FN22</accession>
<dbReference type="CDD" id="cd06171">
    <property type="entry name" value="Sigma70_r4"/>
    <property type="match status" value="1"/>
</dbReference>
<keyword evidence="4" id="KW-0804">Transcription</keyword>
<proteinExistence type="inferred from homology"/>
<dbReference type="GO" id="GO:0003677">
    <property type="term" value="F:DNA binding"/>
    <property type="evidence" value="ECO:0007669"/>
    <property type="project" value="InterPro"/>
</dbReference>
<evidence type="ECO:0000256" key="3">
    <source>
        <dbReference type="ARBA" id="ARBA00023082"/>
    </source>
</evidence>
<dbReference type="InterPro" id="IPR039425">
    <property type="entry name" value="RNA_pol_sigma-70-like"/>
</dbReference>
<sequence length="223" mass="26501">MIVYDRIGVITGKVLLNKEIRSFTAFILYTGRPMEQDLERWKKFKNGDAAVFEDMVRGEFRALFEYGSRFIHDRDTLNDCIHDLFASLWDRRRFLADTDKIRPYLLKSLRNRLLKEIERTHALTPFESWHEGRDAEEDIESRLISTETDERRKRQIGTVLHSLTPRQREIIHLKFFESLSHEQIAEVLDISRPAVANLLSQALRLFRDKWHTILPSLFVILLY</sequence>
<dbReference type="AlphaFoldDB" id="A0A2P8FN22"/>
<dbReference type="InterPro" id="IPR013249">
    <property type="entry name" value="RNA_pol_sigma70_r4_t2"/>
</dbReference>
<dbReference type="EMBL" id="PYAS01000017">
    <property type="protein sequence ID" value="PSL23127.1"/>
    <property type="molecule type" value="Genomic_DNA"/>
</dbReference>